<dbReference type="Gene3D" id="3.30.559.30">
    <property type="entry name" value="Nonribosomal peptide synthetase, condensation domain"/>
    <property type="match status" value="1"/>
</dbReference>
<evidence type="ECO:0000256" key="4">
    <source>
        <dbReference type="ARBA" id="ARBA00022553"/>
    </source>
</evidence>
<dbReference type="Gene3D" id="3.30.559.10">
    <property type="entry name" value="Chloramphenicol acetyltransferase-like domain"/>
    <property type="match status" value="1"/>
</dbReference>
<dbReference type="FunFam" id="3.40.50.12780:FF:000012">
    <property type="entry name" value="Non-ribosomal peptide synthetase"/>
    <property type="match status" value="1"/>
</dbReference>
<dbReference type="InterPro" id="IPR023213">
    <property type="entry name" value="CAT-like_dom_sf"/>
</dbReference>
<dbReference type="Gene3D" id="1.10.1200.10">
    <property type="entry name" value="ACP-like"/>
    <property type="match status" value="1"/>
</dbReference>
<dbReference type="Pfam" id="PF00550">
    <property type="entry name" value="PP-binding"/>
    <property type="match status" value="1"/>
</dbReference>
<dbReference type="PANTHER" id="PTHR45527">
    <property type="entry name" value="NONRIBOSOMAL PEPTIDE SYNTHETASE"/>
    <property type="match status" value="1"/>
</dbReference>
<dbReference type="GO" id="GO:0044550">
    <property type="term" value="P:secondary metabolite biosynthetic process"/>
    <property type="evidence" value="ECO:0007669"/>
    <property type="project" value="UniProtKB-ARBA"/>
</dbReference>
<dbReference type="HOGENOM" id="CLU_000022_2_13_3"/>
<dbReference type="Proteomes" id="UP000010366">
    <property type="component" value="Chromosome"/>
</dbReference>
<dbReference type="InterPro" id="IPR020802">
    <property type="entry name" value="TesA-like"/>
</dbReference>
<dbReference type="InterPro" id="IPR001031">
    <property type="entry name" value="Thioesterase"/>
</dbReference>
<evidence type="ECO:0000259" key="5">
    <source>
        <dbReference type="PROSITE" id="PS50075"/>
    </source>
</evidence>
<dbReference type="eggNOG" id="COG3319">
    <property type="taxonomic scope" value="Bacteria"/>
</dbReference>
<comment type="cofactor">
    <cofactor evidence="1">
        <name>pantetheine 4'-phosphate</name>
        <dbReference type="ChEBI" id="CHEBI:47942"/>
    </cofactor>
</comment>
<dbReference type="CDD" id="cd19531">
    <property type="entry name" value="LCL_NRPS-like"/>
    <property type="match status" value="1"/>
</dbReference>
<dbReference type="Pfam" id="PF00501">
    <property type="entry name" value="AMP-binding"/>
    <property type="match status" value="1"/>
</dbReference>
<evidence type="ECO:0000256" key="2">
    <source>
        <dbReference type="ARBA" id="ARBA00006432"/>
    </source>
</evidence>
<comment type="similarity">
    <text evidence="2">Belongs to the ATP-dependent AMP-binding enzyme family.</text>
</comment>
<evidence type="ECO:0000313" key="6">
    <source>
        <dbReference type="EMBL" id="AFY93866.1"/>
    </source>
</evidence>
<dbReference type="RefSeq" id="WP_015160011.1">
    <property type="nucleotide sequence ID" value="NC_019697.1"/>
</dbReference>
<evidence type="ECO:0000256" key="3">
    <source>
        <dbReference type="ARBA" id="ARBA00022450"/>
    </source>
</evidence>
<gene>
    <name evidence="6" type="ORF">Cha6605_2830</name>
</gene>
<dbReference type="SUPFAM" id="SSF56801">
    <property type="entry name" value="Acetyl-CoA synthetase-like"/>
    <property type="match status" value="1"/>
</dbReference>
<dbReference type="Pfam" id="PF00975">
    <property type="entry name" value="Thioesterase"/>
    <property type="match status" value="1"/>
</dbReference>
<dbReference type="InterPro" id="IPR025110">
    <property type="entry name" value="AMP-bd_C"/>
</dbReference>
<dbReference type="GO" id="GO:0031177">
    <property type="term" value="F:phosphopantetheine binding"/>
    <property type="evidence" value="ECO:0007669"/>
    <property type="project" value="InterPro"/>
</dbReference>
<dbReference type="InterPro" id="IPR036736">
    <property type="entry name" value="ACP-like_sf"/>
</dbReference>
<dbReference type="InterPro" id="IPR000873">
    <property type="entry name" value="AMP-dep_synth/lig_dom"/>
</dbReference>
<keyword evidence="7" id="KW-1185">Reference proteome</keyword>
<dbReference type="InterPro" id="IPR020806">
    <property type="entry name" value="PKS_PP-bd"/>
</dbReference>
<dbReference type="EMBL" id="CP003600">
    <property type="protein sequence ID" value="AFY93866.1"/>
    <property type="molecule type" value="Genomic_DNA"/>
</dbReference>
<dbReference type="PATRIC" id="fig|1173020.3.peg.3231"/>
<dbReference type="PANTHER" id="PTHR45527:SF1">
    <property type="entry name" value="FATTY ACID SYNTHASE"/>
    <property type="match status" value="1"/>
</dbReference>
<keyword evidence="4" id="KW-0597">Phosphoprotein</keyword>
<dbReference type="SMART" id="SM00824">
    <property type="entry name" value="PKS_TE"/>
    <property type="match status" value="1"/>
</dbReference>
<dbReference type="InterPro" id="IPR020845">
    <property type="entry name" value="AMP-binding_CS"/>
</dbReference>
<dbReference type="GO" id="GO:0005737">
    <property type="term" value="C:cytoplasm"/>
    <property type="evidence" value="ECO:0007669"/>
    <property type="project" value="TreeGrafter"/>
</dbReference>
<dbReference type="SUPFAM" id="SSF53474">
    <property type="entry name" value="alpha/beta-Hydrolases"/>
    <property type="match status" value="1"/>
</dbReference>
<dbReference type="Gene3D" id="3.30.300.30">
    <property type="match status" value="1"/>
</dbReference>
<dbReference type="FunFam" id="3.40.50.980:FF:000001">
    <property type="entry name" value="Non-ribosomal peptide synthetase"/>
    <property type="match status" value="1"/>
</dbReference>
<dbReference type="Pfam" id="PF00668">
    <property type="entry name" value="Condensation"/>
    <property type="match status" value="1"/>
</dbReference>
<dbReference type="InterPro" id="IPR010071">
    <property type="entry name" value="AA_adenyl_dom"/>
</dbReference>
<dbReference type="SUPFAM" id="SSF47336">
    <property type="entry name" value="ACP-like"/>
    <property type="match status" value="1"/>
</dbReference>
<dbReference type="InterPro" id="IPR001242">
    <property type="entry name" value="Condensation_dom"/>
</dbReference>
<proteinExistence type="inferred from homology"/>
<evidence type="ECO:0000313" key="7">
    <source>
        <dbReference type="Proteomes" id="UP000010366"/>
    </source>
</evidence>
<sequence>MMDCLSERAAEIKITPASDLELLFAVLPPNLVVNSATDSKLLAIDFDPFADGELLLTAPATESQKEIWLGVQLSKEANLACMLSQSLRLAGRLNLDALQGAIEQLANRHESLRTTFSSDGMTISIAKVIKFQSPIIDLSDLTESARGLEIDRQQQLAVSEPFDLRHGPLFRTTILKLTDREHILIFTIHHIVCDGWSMGVIAADLAKFYTALNRGIEPAIGQAEYFSDYAFAERDDLGSPESLETAAYWLDRFADLPPILDLPTDYPRPPLRTFNSSCEHHTLSASLVDRLEKLGVQNRCSLMTTLLAAYEIFLFKLTGQTDLTVGIPTSGQIAAGKYNLVGHCVNFLPLRSRIAPESNFSTYLRSRNTEILDDYERQNFTFGSLLQKLPIPRDASRIPLVSAVFNIDLNPEDDRDAFDGLSREISFNRGSFATFEFFLNAVTTPQGHVKLECQYNTHLFSAATIQNRLQEFENLLAQIVADAERPLRQLSLLSAAQTHRLLVEWNQTETNYPHDRSIHELFEQQVAIAGDAVALVFEAQQLTYRQLNERANQLANYLIASGVKSGELVGIALDRSIETIVGILGILKAGGAYLPLDLSYPAERLAFMLADANVSVLLTKQTSIDRLPPHSARIVYVDTDWDKIATASGANPQQSVRASDVAQVMYTSGSTGRPKGVLMPHRGVVRLVKETNYLDFSPAQVWLQLAPISFDASSFEIWGSLLNGAKLVLFPGEKPTLGELGQIIARHQITTLWLTAGLFHVMVDERIEDLRPLRQLIAGGDVLSVPHVQKVLSMLPNCQLINGYGPTENTTFTCCHRVTSLARFNSIPIGRPIANTQVYILDLDRQPVPIGVPGELYIGGDGLAQGYLNRPDLTAEKFITNPFAGAGKLYRTGDLVRYLPDGEIEFLGRIDNQVKIRGFRIELGEIDAVLSQHPQVREVRVIDREDRPGDKRLVAYIVTHRAQPPTEDWRSFLLFRLPEYLVPSAFVTVDALPLTANGKVDRRALPTPDDDLQVSTEERVVPRDEIERQLAEIWERVLDVREIGIRDNFFELGGHSLMAVRLFAEVEKMWGQNLPLATLFQAQTIELLAKVLRQKEWVAPWSSLVAIEPSGSKTPIFCFHPIGGNVMEYYPLAEYLGKDRPIYGLQCQGLDGKQPLLNSIEEMASHYLQEILTVQPHGPYLLIGYSFGGLLVYEAAQQLTKLGKKVDLLAIVDCNAPHLPRVRPSFLKSIQIHLSYLWKLNLCEKIQYIKDRIDYRFNNVDYREFLLRSFPENVSPSTELLQLIDNNFNVDRAYIARPYHGDLTLFRCEMQILDYYLSPDLGWGDLVSGDLAVYNVAGSHYSILREPIVRSVAEKIEACLRKLPTSVTEQGNNLHVYE</sequence>
<protein>
    <submittedName>
        <fullName evidence="6">Amino acid adenylation enzyme/thioester reductase family protein</fullName>
    </submittedName>
</protein>
<reference evidence="6 7" key="1">
    <citation type="submission" date="2012-05" db="EMBL/GenBank/DDBJ databases">
        <title>Finished chromosome of genome of Chamaesiphon sp. PCC 6605.</title>
        <authorList>
            <consortium name="US DOE Joint Genome Institute"/>
            <person name="Gugger M."/>
            <person name="Coursin T."/>
            <person name="Rippka R."/>
            <person name="Tandeau De Marsac N."/>
            <person name="Huntemann M."/>
            <person name="Wei C.-L."/>
            <person name="Han J."/>
            <person name="Detter J.C."/>
            <person name="Han C."/>
            <person name="Tapia R."/>
            <person name="Chen A."/>
            <person name="Kyrpides N."/>
            <person name="Mavromatis K."/>
            <person name="Markowitz V."/>
            <person name="Szeto E."/>
            <person name="Ivanova N."/>
            <person name="Pagani I."/>
            <person name="Pati A."/>
            <person name="Goodwin L."/>
            <person name="Nordberg H.P."/>
            <person name="Cantor M.N."/>
            <person name="Hua S.X."/>
            <person name="Woyke T."/>
            <person name="Kerfeld C.A."/>
        </authorList>
    </citation>
    <scope>NUCLEOTIDE SEQUENCE [LARGE SCALE GENOMIC DNA]</scope>
    <source>
        <strain evidence="7">ATCC 27169 / PCC 6605</strain>
    </source>
</reference>
<dbReference type="PROSITE" id="PS00455">
    <property type="entry name" value="AMP_BINDING"/>
    <property type="match status" value="1"/>
</dbReference>
<dbReference type="Gene3D" id="3.40.50.980">
    <property type="match status" value="2"/>
</dbReference>
<name>K9UHF6_CHAP6</name>
<dbReference type="CDD" id="cd12117">
    <property type="entry name" value="A_NRPS_Srf_like"/>
    <property type="match status" value="1"/>
</dbReference>
<dbReference type="InterPro" id="IPR009081">
    <property type="entry name" value="PP-bd_ACP"/>
</dbReference>
<accession>K9UHF6</accession>
<dbReference type="FunFam" id="2.30.38.10:FF:000001">
    <property type="entry name" value="Non-ribosomal peptide synthetase PvdI"/>
    <property type="match status" value="1"/>
</dbReference>
<dbReference type="Gene3D" id="3.40.50.1820">
    <property type="entry name" value="alpha/beta hydrolase"/>
    <property type="match status" value="1"/>
</dbReference>
<dbReference type="PROSITE" id="PS50075">
    <property type="entry name" value="CARRIER"/>
    <property type="match status" value="1"/>
</dbReference>
<dbReference type="SUPFAM" id="SSF52777">
    <property type="entry name" value="CoA-dependent acyltransferases"/>
    <property type="match status" value="2"/>
</dbReference>
<dbReference type="GO" id="GO:0003824">
    <property type="term" value="F:catalytic activity"/>
    <property type="evidence" value="ECO:0007669"/>
    <property type="project" value="InterPro"/>
</dbReference>
<dbReference type="InterPro" id="IPR045851">
    <property type="entry name" value="AMP-bd_C_sf"/>
</dbReference>
<dbReference type="SMART" id="SM00823">
    <property type="entry name" value="PKS_PP"/>
    <property type="match status" value="1"/>
</dbReference>
<dbReference type="GO" id="GO:0043041">
    <property type="term" value="P:amino acid activation for nonribosomal peptide biosynthetic process"/>
    <property type="evidence" value="ECO:0007669"/>
    <property type="project" value="TreeGrafter"/>
</dbReference>
<dbReference type="NCBIfam" id="TIGR01733">
    <property type="entry name" value="AA-adenyl-dom"/>
    <property type="match status" value="1"/>
</dbReference>
<dbReference type="STRING" id="1173020.Cha6605_2830"/>
<keyword evidence="3" id="KW-0596">Phosphopantetheine</keyword>
<dbReference type="eggNOG" id="COG1020">
    <property type="taxonomic scope" value="Bacteria"/>
</dbReference>
<evidence type="ECO:0000256" key="1">
    <source>
        <dbReference type="ARBA" id="ARBA00001957"/>
    </source>
</evidence>
<dbReference type="KEGG" id="cmp:Cha6605_2830"/>
<feature type="domain" description="Carrier" evidence="5">
    <location>
        <begin position="1021"/>
        <end position="1096"/>
    </location>
</feature>
<dbReference type="GO" id="GO:0008610">
    <property type="term" value="P:lipid biosynthetic process"/>
    <property type="evidence" value="ECO:0007669"/>
    <property type="project" value="UniProtKB-ARBA"/>
</dbReference>
<dbReference type="Pfam" id="PF13193">
    <property type="entry name" value="AMP-binding_C"/>
    <property type="match status" value="1"/>
</dbReference>
<organism evidence="6 7">
    <name type="scientific">Chamaesiphon minutus (strain ATCC 27169 / PCC 6605)</name>
    <dbReference type="NCBI Taxonomy" id="1173020"/>
    <lineage>
        <taxon>Bacteria</taxon>
        <taxon>Bacillati</taxon>
        <taxon>Cyanobacteriota</taxon>
        <taxon>Cyanophyceae</taxon>
        <taxon>Gomontiellales</taxon>
        <taxon>Chamaesiphonaceae</taxon>
        <taxon>Chamaesiphon</taxon>
    </lineage>
</organism>
<dbReference type="InterPro" id="IPR029058">
    <property type="entry name" value="AB_hydrolase_fold"/>
</dbReference>
<dbReference type="FunFam" id="1.10.1200.10:FF:000005">
    <property type="entry name" value="Nonribosomal peptide synthetase 1"/>
    <property type="match status" value="1"/>
</dbReference>
<dbReference type="Gene3D" id="2.30.38.10">
    <property type="entry name" value="Luciferase, Domain 3"/>
    <property type="match status" value="1"/>
</dbReference>
<dbReference type="FunFam" id="3.30.300.30:FF:000010">
    <property type="entry name" value="Enterobactin synthetase component F"/>
    <property type="match status" value="1"/>
</dbReference>